<proteinExistence type="predicted"/>
<dbReference type="AlphaFoldDB" id="A0A9Q9MIY7"/>
<feature type="region of interest" description="Disordered" evidence="1">
    <location>
        <begin position="1"/>
        <end position="68"/>
    </location>
</feature>
<organism evidence="2 3">
    <name type="scientific">Dactylosporangium aurantiacum</name>
    <dbReference type="NCBI Taxonomy" id="35754"/>
    <lineage>
        <taxon>Bacteria</taxon>
        <taxon>Bacillati</taxon>
        <taxon>Actinomycetota</taxon>
        <taxon>Actinomycetes</taxon>
        <taxon>Micromonosporales</taxon>
        <taxon>Micromonosporaceae</taxon>
        <taxon>Dactylosporangium</taxon>
    </lineage>
</organism>
<evidence type="ECO:0000256" key="1">
    <source>
        <dbReference type="SAM" id="MobiDB-lite"/>
    </source>
</evidence>
<evidence type="ECO:0000313" key="3">
    <source>
        <dbReference type="Proteomes" id="UP001058003"/>
    </source>
</evidence>
<dbReference type="InterPro" id="IPR021527">
    <property type="entry name" value="DUF2795"/>
</dbReference>
<dbReference type="KEGG" id="daur:Daura_32210"/>
<dbReference type="Proteomes" id="UP001058003">
    <property type="component" value="Chromosome"/>
</dbReference>
<accession>A0A9Q9MIY7</accession>
<reference evidence="2" key="1">
    <citation type="submission" date="2021-04" db="EMBL/GenBank/DDBJ databases">
        <title>Dactylosporangium aurantiacum NRRL B-8018 full assembly.</title>
        <authorList>
            <person name="Hartkoorn R.C."/>
            <person name="Beaudoing E."/>
            <person name="Hot D."/>
        </authorList>
    </citation>
    <scope>NUCLEOTIDE SEQUENCE</scope>
    <source>
        <strain evidence="2">NRRL B-8018</strain>
    </source>
</reference>
<sequence>MERSSKHGPRVDDEMSRSVRAVVQGGTEPRAEKRMMAEPFGEDQPEPAQVPQGDRRTGAPPGLSSADMEEFSRLGRYIGLSALPGDRGALRRSAETLQAPDDVLGELDRLPEGETYATVTEVWAALGHRV</sequence>
<dbReference type="Pfam" id="PF11387">
    <property type="entry name" value="DUF2795"/>
    <property type="match status" value="1"/>
</dbReference>
<dbReference type="RefSeq" id="WP_033364389.1">
    <property type="nucleotide sequence ID" value="NZ_CP073767.1"/>
</dbReference>
<gene>
    <name evidence="2" type="ORF">Daura_32210</name>
</gene>
<feature type="compositionally biased region" description="Basic and acidic residues" evidence="1">
    <location>
        <begin position="1"/>
        <end position="17"/>
    </location>
</feature>
<dbReference type="EMBL" id="CP073767">
    <property type="protein sequence ID" value="UWZ51402.1"/>
    <property type="molecule type" value="Genomic_DNA"/>
</dbReference>
<evidence type="ECO:0000313" key="2">
    <source>
        <dbReference type="EMBL" id="UWZ51402.1"/>
    </source>
</evidence>
<dbReference type="OrthoDB" id="5519961at2"/>
<name>A0A9Q9MIY7_9ACTN</name>
<keyword evidence="3" id="KW-1185">Reference proteome</keyword>
<protein>
    <submittedName>
        <fullName evidence="2">DUF2795 domain-containing protein</fullName>
    </submittedName>
</protein>